<keyword evidence="5" id="KW-1134">Transmembrane beta strand</keyword>
<feature type="transmembrane region" description="Helical" evidence="11">
    <location>
        <begin position="44"/>
        <end position="64"/>
    </location>
</feature>
<proteinExistence type="inferred from homology"/>
<dbReference type="InterPro" id="IPR008635">
    <property type="entry name" value="Coiled_stalk_dom"/>
</dbReference>
<evidence type="ECO:0000259" key="14">
    <source>
        <dbReference type="Pfam" id="PF05662"/>
    </source>
</evidence>
<dbReference type="Gene3D" id="1.20.5.170">
    <property type="match status" value="2"/>
</dbReference>
<accession>A0ABY6TL61</accession>
<dbReference type="Pfam" id="PF13018">
    <property type="entry name" value="ESPR"/>
    <property type="match status" value="1"/>
</dbReference>
<dbReference type="Proteomes" id="UP000308167">
    <property type="component" value="Unassembled WGS sequence"/>
</dbReference>
<evidence type="ECO:0000256" key="7">
    <source>
        <dbReference type="ARBA" id="ARBA00022729"/>
    </source>
</evidence>
<dbReference type="InterPro" id="IPR024973">
    <property type="entry name" value="ESPR"/>
</dbReference>
<keyword evidence="10" id="KW-0998">Cell outer membrane</keyword>
<dbReference type="Gene3D" id="6.20.50.100">
    <property type="match status" value="2"/>
</dbReference>
<evidence type="ECO:0000256" key="1">
    <source>
        <dbReference type="ARBA" id="ARBA00004241"/>
    </source>
</evidence>
<organism evidence="16 17">
    <name type="scientific">Actinobacillus porcinus</name>
    <dbReference type="NCBI Taxonomy" id="51048"/>
    <lineage>
        <taxon>Bacteria</taxon>
        <taxon>Pseudomonadati</taxon>
        <taxon>Pseudomonadota</taxon>
        <taxon>Gammaproteobacteria</taxon>
        <taxon>Pasteurellales</taxon>
        <taxon>Pasteurellaceae</taxon>
        <taxon>Actinobacillus</taxon>
    </lineage>
</organism>
<dbReference type="InterPro" id="IPR008640">
    <property type="entry name" value="Adhesin_Head_dom"/>
</dbReference>
<feature type="domain" description="Trimeric autotransporter adhesin YadA-like head" evidence="13">
    <location>
        <begin position="407"/>
        <end position="433"/>
    </location>
</feature>
<dbReference type="CDD" id="cd12820">
    <property type="entry name" value="LbR_YadA-like"/>
    <property type="match status" value="4"/>
</dbReference>
<feature type="domain" description="Trimeric autotransporter adhesin YadA-like stalk" evidence="14">
    <location>
        <begin position="1713"/>
        <end position="1754"/>
    </location>
</feature>
<evidence type="ECO:0000259" key="15">
    <source>
        <dbReference type="Pfam" id="PF13018"/>
    </source>
</evidence>
<feature type="domain" description="Trimeric autotransporter adhesin YadA-like head" evidence="13">
    <location>
        <begin position="435"/>
        <end position="461"/>
    </location>
</feature>
<evidence type="ECO:0000256" key="8">
    <source>
        <dbReference type="ARBA" id="ARBA00022927"/>
    </source>
</evidence>
<feature type="domain" description="Trimeric autotransporter adhesin YadA-like head" evidence="13">
    <location>
        <begin position="225"/>
        <end position="251"/>
    </location>
</feature>
<dbReference type="Pfam" id="PF05662">
    <property type="entry name" value="YadA_stalk"/>
    <property type="match status" value="7"/>
</dbReference>
<feature type="domain" description="Trimeric autotransporter adhesin YadA-like stalk" evidence="14">
    <location>
        <begin position="521"/>
        <end position="563"/>
    </location>
</feature>
<feature type="domain" description="Trimeric autotransporter adhesin YadA-like stalk" evidence="14">
    <location>
        <begin position="2064"/>
        <end position="2104"/>
    </location>
</feature>
<feature type="domain" description="Trimeric autotransporter adhesin YadA-like stalk" evidence="14">
    <location>
        <begin position="1872"/>
        <end position="1908"/>
    </location>
</feature>
<dbReference type="Gene3D" id="3.30.1300.30">
    <property type="entry name" value="GSPII I/J protein-like"/>
    <property type="match status" value="1"/>
</dbReference>
<evidence type="ECO:0000313" key="16">
    <source>
        <dbReference type="EMBL" id="VTU07735.1"/>
    </source>
</evidence>
<feature type="domain" description="Trimeric autotransporter adhesin YadA-like head" evidence="13">
    <location>
        <begin position="133"/>
        <end position="153"/>
    </location>
</feature>
<evidence type="ECO:0000256" key="4">
    <source>
        <dbReference type="ARBA" id="ARBA00022448"/>
    </source>
</evidence>
<evidence type="ECO:0000259" key="13">
    <source>
        <dbReference type="Pfam" id="PF05658"/>
    </source>
</evidence>
<dbReference type="InterPro" id="IPR045584">
    <property type="entry name" value="Pilin-like"/>
</dbReference>
<feature type="domain" description="Trimeric autotransporter adhesin YadA-like head" evidence="13">
    <location>
        <begin position="253"/>
        <end position="277"/>
    </location>
</feature>
<gene>
    <name evidence="16" type="primary">yadA_4</name>
    <name evidence="16" type="ORF">SAMEA1410922_01121</name>
</gene>
<feature type="domain" description="Trimeric autotransporter adhesin YadA-like head" evidence="13">
    <location>
        <begin position="281"/>
        <end position="307"/>
    </location>
</feature>
<dbReference type="Gene3D" id="3.90.1780.10">
    <property type="entry name" value="Trimeric adhesin"/>
    <property type="match status" value="3"/>
</dbReference>
<keyword evidence="6 11" id="KW-0812">Transmembrane</keyword>
<evidence type="ECO:0000256" key="3">
    <source>
        <dbReference type="ARBA" id="ARBA00005848"/>
    </source>
</evidence>
<dbReference type="Pfam" id="PF03895">
    <property type="entry name" value="YadA_anchor"/>
    <property type="match status" value="1"/>
</dbReference>
<dbReference type="Gene3D" id="2.60.40.4050">
    <property type="match status" value="1"/>
</dbReference>
<feature type="domain" description="Trimeric autotransporter adhesin YadA-like stalk" evidence="14">
    <location>
        <begin position="1107"/>
        <end position="1140"/>
    </location>
</feature>
<dbReference type="EMBL" id="CABFKI010000006">
    <property type="protein sequence ID" value="VTU07735.1"/>
    <property type="molecule type" value="Genomic_DNA"/>
</dbReference>
<dbReference type="GeneID" id="86155516"/>
<evidence type="ECO:0000259" key="12">
    <source>
        <dbReference type="Pfam" id="PF03895"/>
    </source>
</evidence>
<evidence type="ECO:0000256" key="10">
    <source>
        <dbReference type="ARBA" id="ARBA00023237"/>
    </source>
</evidence>
<dbReference type="InterPro" id="IPR005594">
    <property type="entry name" value="YadA_C"/>
</dbReference>
<dbReference type="SUPFAM" id="SSF101967">
    <property type="entry name" value="Adhesin YadA, collagen-binding domain"/>
    <property type="match status" value="6"/>
</dbReference>
<feature type="domain" description="Trimeric autotransporter adhesin YadA-like head" evidence="13">
    <location>
        <begin position="351"/>
        <end position="375"/>
    </location>
</feature>
<feature type="domain" description="Trimeric autotransporter adhesin YadA-like head" evidence="13">
    <location>
        <begin position="379"/>
        <end position="402"/>
    </location>
</feature>
<evidence type="ECO:0000256" key="11">
    <source>
        <dbReference type="SAM" id="Phobius"/>
    </source>
</evidence>
<feature type="domain" description="ESPR" evidence="15">
    <location>
        <begin position="1"/>
        <end position="46"/>
    </location>
</feature>
<feature type="domain" description="Trimeric autotransporter adhesin YadA-like C-terminal membrane anchor" evidence="12">
    <location>
        <begin position="2116"/>
        <end position="2176"/>
    </location>
</feature>
<dbReference type="Gene3D" id="2.20.70.140">
    <property type="match status" value="3"/>
</dbReference>
<evidence type="ECO:0000256" key="9">
    <source>
        <dbReference type="ARBA" id="ARBA00023136"/>
    </source>
</evidence>
<name>A0ABY6TL61_9PAST</name>
<sequence>MNKIFRVIWNQSTQTWMAVSELAKGKVKSSSVGNTDKSSISFKISLLSIAITVGLGVFTSNAFATITEGTINGKATDTASLGKYGTPNNLQGSNGDTDNYSKGLGGIAIGQNSVSTYQGGVAVGERSTATNVAVALGSAATANGTSSIAVGAGTLAKGANSLAIMRQAGATGNYAMAIGTAASVSSEAGIGIGKSVLTTGTRAIAIGSATDSSSNSYNAATNTQATGTDSIAFGTKARATNTTATAIGSNTTASGVSSNSIGVNSTASAVNATAIGVDSVAKGANSTAIGTIANASAANTVAIGTNTIAFGTSAVAVGENATAQGNYGIATGANATASAAHSIATGFNATASGVNTFAVGENSTASGPNTVAIGKLSVANATNATAIGLQTNATGESAIAIGKAVNATALNTIAMGNDTDALAENAMAFGAYANASAVNSIAIGRTAVATAANATAIGRQSTAALEGSLALGNGSTTGTSVPDTTLNYNFLNDSGTTVAPNTQKAANSVVSVGTSGKYQRKIINVAAGAVTATSTEAINGSQLYDVVTKVGFNIQENGSTKSRINNNNFVNFASGTYTTASVTDGANISKVVFNVVNQAITTTKGVAAATGTAGLATAADVVNAVNNTGFNLQANDASSSFVKSGDTVNFKKGDNILVTKSGNNITVATSMTPTFTMLTTTGDATIGGNLDMTNGKITNLADGTNPNDAVNLSQLKANTTKVVEGKNTTVTNTTGADGTTYTINADDTSASVSTDSSLLTVTPNGSTAAGNATVTDYKVSLTQGTLATNDGVVSTATNGVATTQDVADAIGKGYWKVGNNAGTETAQIKFGDQVNFVNGKGTVSNVSNVKGANVSFDVNVDGKTINVDSDGKLTVNTSALPKGVSVEAGKNTTVTSKPGTNGETIYTVDAEKTTASAGSNAVTVTAGKKDASGVTNYTVDLSDTTKKQLAKADTAIQNFTTSVNGKEVESIDKDNNDVNFVNGTGTTARRDANKHITFDINKATLSKGTDGTITASAQGDNFATAQNVAEMINNASKSAKTEVKEGDNIVVTSEKGTDGQTIYKVATSKDLVVDSVKAGDTMLNKDGLTITGGPNITKSGIDAADNKITNVKDGAIDATSKDAVNGSQLHDVITKGFKINADKGTEDTVALGESVKFTDTSGNIITTVTDNMIAFALANSITVGAAHPITINGTAGTITGLTNKTFDPNNIVTGQAATEDQLKTVADTANSALQEFTTSVNGKVVETISKNNKDVNFVNGTGTTARGDANKHITFDVNKATLSKGTDGTVTASAQGDNFATAQNVAEMINNTSSELKNKGFSLTAEDNQSVKKALGESIAVVGDENINTTVNTGKLEVQLSKNLNVTSVNATTVNATTVKTGDTTMTDNGLTITGGPSITKSGIDAANKKITNVANGTVGADSKDAINGGQLHDVISKGFKINADKGTEDTVALGESVKFTDTSGNIITTVTDNTIAFALANSIKVGVNNPITINGNAGTISGLTNKTFDPNNIVSGQAATEDQLKTVADTANSALQEFTTSVNGKVVETISKNNKDVNFVNGTGTTARGDANKHITFDVNKATLSKGTDGTVTASAQGDNFATAENVADVINQTANNLINKGFGLKAEDSKTVTQPLGNTIEVVGDENINTEVKDGKVEVQLSKDLNVNSVNATTVKTGDTTMTDNGITIANGTKGSPVSLTKDGLDNGGNKITNVAAGTIDATSTDAVNGSQLYQVQEAAKAAKTEVVAGKNTTVTSETGANGQSIYTVNADKSVVEAKADSGLTVTATTDAGNYTTTYMLDLDADTKKQLAKEETVKAGSSNIVVSESTNSTGGKEFTVDLAKDIAVDTLKVGDTVNIDANGINAGNTKIISVATGTDDTDAVNVKQLTDTIAASKTTVSSTDSSIVVVSSGNNYDISVKTDSTTIRSGSNGLEVVTGDISTNSDGKAEVATGDESKVATAGDVAKAVNNAAWTVKADKVTGTNGDATGYTGGDKVKAGDTVSINAGNNIVISGSGKNINIATSDTPKFSSVTTKSVSADEVNITNGPSINSNGIDMNNKRITNVAPGRVGTNDAVNMNQLGDAIGKVNNRIHSVDKKLRSGIAGAVAIGSLVQAYNPSDTLLAVGGGTYRGSSALALGYSKVSDNGKIIIKATGSVNNAGHYMGGASVGYRF</sequence>
<evidence type="ECO:0000256" key="2">
    <source>
        <dbReference type="ARBA" id="ARBA00004442"/>
    </source>
</evidence>
<feature type="domain" description="Trimeric autotransporter adhesin YadA-like stalk" evidence="14">
    <location>
        <begin position="696"/>
        <end position="736"/>
    </location>
</feature>
<dbReference type="RefSeq" id="WP_135709925.1">
    <property type="nucleotide sequence ID" value="NZ_CABFKI010000006.1"/>
</dbReference>
<protein>
    <submittedName>
        <fullName evidence="16">YadA domain-containing protein</fullName>
    </submittedName>
</protein>
<reference evidence="16 17" key="1">
    <citation type="submission" date="2019-05" db="EMBL/GenBank/DDBJ databases">
        <authorList>
            <consortium name="Pathogen Informatics"/>
        </authorList>
    </citation>
    <scope>NUCLEOTIDE SEQUENCE [LARGE SCALE GENOMIC DNA]</scope>
    <source>
        <strain evidence="16 17">NM319</strain>
    </source>
</reference>
<feature type="domain" description="Trimeric autotransporter adhesin YadA-like head" evidence="13">
    <location>
        <begin position="311"/>
        <end position="335"/>
    </location>
</feature>
<keyword evidence="8" id="KW-0653">Protein transport</keyword>
<keyword evidence="4" id="KW-0813">Transport</keyword>
<comment type="subcellular location">
    <subcellularLocation>
        <location evidence="2">Cell outer membrane</location>
    </subcellularLocation>
    <subcellularLocation>
        <location evidence="1">Cell surface</location>
    </subcellularLocation>
</comment>
<dbReference type="SUPFAM" id="SSF54523">
    <property type="entry name" value="Pili subunits"/>
    <property type="match status" value="1"/>
</dbReference>
<dbReference type="Pfam" id="PF05658">
    <property type="entry name" value="YadA_head"/>
    <property type="match status" value="9"/>
</dbReference>
<keyword evidence="7" id="KW-0732">Signal</keyword>
<comment type="caution">
    <text evidence="16">The sequence shown here is derived from an EMBL/GenBank/DDBJ whole genome shotgun (WGS) entry which is preliminary data.</text>
</comment>
<feature type="domain" description="Trimeric autotransporter adhesin YadA-like stalk" evidence="14">
    <location>
        <begin position="1410"/>
        <end position="1443"/>
    </location>
</feature>
<keyword evidence="9 11" id="KW-0472">Membrane</keyword>
<keyword evidence="11" id="KW-1133">Transmembrane helix</keyword>
<dbReference type="InterPro" id="IPR037174">
    <property type="entry name" value="Trimeric_adhesin"/>
</dbReference>
<dbReference type="Gene3D" id="2.150.10.10">
    <property type="entry name" value="Serralysin-like metalloprotease, C-terminal"/>
    <property type="match status" value="3"/>
</dbReference>
<evidence type="ECO:0000256" key="5">
    <source>
        <dbReference type="ARBA" id="ARBA00022452"/>
    </source>
</evidence>
<keyword evidence="17" id="KW-1185">Reference proteome</keyword>
<comment type="similarity">
    <text evidence="3">Belongs to the autotransporter-2 (AT-2) (TC 1.B.40) family.</text>
</comment>
<evidence type="ECO:0000313" key="17">
    <source>
        <dbReference type="Proteomes" id="UP000308167"/>
    </source>
</evidence>
<dbReference type="InterPro" id="IPR011049">
    <property type="entry name" value="Serralysin-like_metalloprot_C"/>
</dbReference>
<evidence type="ECO:0000256" key="6">
    <source>
        <dbReference type="ARBA" id="ARBA00022692"/>
    </source>
</evidence>